<dbReference type="Proteomes" id="UP000299102">
    <property type="component" value="Unassembled WGS sequence"/>
</dbReference>
<evidence type="ECO:0000256" key="1">
    <source>
        <dbReference type="SAM" id="MobiDB-lite"/>
    </source>
</evidence>
<dbReference type="EMBL" id="BGZK01000321">
    <property type="protein sequence ID" value="GBP36693.1"/>
    <property type="molecule type" value="Genomic_DNA"/>
</dbReference>
<accession>A0A4C1VDI6</accession>
<name>A0A4C1VDI6_EUMVA</name>
<sequence>MCHILYRDLREAAYGQRERGGRGSAEAGKSTKCYFVVKVRERATRESTYSDGRSDDDSSSGVGARGAQDVVNKKGDNDSRGQPLARAAAPRPTAQINRIK</sequence>
<reference evidence="2 3" key="1">
    <citation type="journal article" date="2019" name="Commun. Biol.">
        <title>The bagworm genome reveals a unique fibroin gene that provides high tensile strength.</title>
        <authorList>
            <person name="Kono N."/>
            <person name="Nakamura H."/>
            <person name="Ohtoshi R."/>
            <person name="Tomita M."/>
            <person name="Numata K."/>
            <person name="Arakawa K."/>
        </authorList>
    </citation>
    <scope>NUCLEOTIDE SEQUENCE [LARGE SCALE GENOMIC DNA]</scope>
</reference>
<keyword evidence="3" id="KW-1185">Reference proteome</keyword>
<proteinExistence type="predicted"/>
<comment type="caution">
    <text evidence="2">The sequence shown here is derived from an EMBL/GenBank/DDBJ whole genome shotgun (WGS) entry which is preliminary data.</text>
</comment>
<gene>
    <name evidence="2" type="ORF">EVAR_35279_1</name>
</gene>
<organism evidence="2 3">
    <name type="scientific">Eumeta variegata</name>
    <name type="common">Bagworm moth</name>
    <name type="synonym">Eumeta japonica</name>
    <dbReference type="NCBI Taxonomy" id="151549"/>
    <lineage>
        <taxon>Eukaryota</taxon>
        <taxon>Metazoa</taxon>
        <taxon>Ecdysozoa</taxon>
        <taxon>Arthropoda</taxon>
        <taxon>Hexapoda</taxon>
        <taxon>Insecta</taxon>
        <taxon>Pterygota</taxon>
        <taxon>Neoptera</taxon>
        <taxon>Endopterygota</taxon>
        <taxon>Lepidoptera</taxon>
        <taxon>Glossata</taxon>
        <taxon>Ditrysia</taxon>
        <taxon>Tineoidea</taxon>
        <taxon>Psychidae</taxon>
        <taxon>Oiketicinae</taxon>
        <taxon>Eumeta</taxon>
    </lineage>
</organism>
<dbReference type="AlphaFoldDB" id="A0A4C1VDI6"/>
<feature type="region of interest" description="Disordered" evidence="1">
    <location>
        <begin position="44"/>
        <end position="100"/>
    </location>
</feature>
<evidence type="ECO:0000313" key="3">
    <source>
        <dbReference type="Proteomes" id="UP000299102"/>
    </source>
</evidence>
<evidence type="ECO:0000313" key="2">
    <source>
        <dbReference type="EMBL" id="GBP36693.1"/>
    </source>
</evidence>
<protein>
    <submittedName>
        <fullName evidence="2">Uncharacterized protein</fullName>
    </submittedName>
</protein>
<feature type="compositionally biased region" description="Low complexity" evidence="1">
    <location>
        <begin position="85"/>
        <end position="94"/>
    </location>
</feature>